<organism evidence="3">
    <name type="scientific">Salmonella typhimurium</name>
    <dbReference type="NCBI Taxonomy" id="90371"/>
    <lineage>
        <taxon>Bacteria</taxon>
        <taxon>Pseudomonadati</taxon>
        <taxon>Pseudomonadota</taxon>
        <taxon>Gammaproteobacteria</taxon>
        <taxon>Enterobacterales</taxon>
        <taxon>Enterobacteriaceae</taxon>
        <taxon>Salmonella</taxon>
    </lineage>
</organism>
<reference evidence="3" key="1">
    <citation type="journal article" date="2018" name="Genome Biol.">
        <title>SKESA: strategic k-mer extension for scrupulous assemblies.</title>
        <authorList>
            <person name="Souvorov A."/>
            <person name="Agarwala R."/>
            <person name="Lipman D.J."/>
        </authorList>
    </citation>
    <scope>NUCLEOTIDE SEQUENCE</scope>
    <source>
        <strain evidence="3">Salmonella enterica</strain>
    </source>
</reference>
<feature type="transmembrane region" description="Helical" evidence="1">
    <location>
        <begin position="96"/>
        <end position="118"/>
    </location>
</feature>
<dbReference type="AlphaFoldDB" id="A0A6Y4C973"/>
<reference evidence="3" key="2">
    <citation type="submission" date="2019-10" db="EMBL/GenBank/DDBJ databases">
        <authorList>
            <consortium name="NCBI Pathogen Detection Project"/>
        </authorList>
    </citation>
    <scope>NUCLEOTIDE SEQUENCE</scope>
    <source>
        <strain evidence="3">Salmonella enterica</strain>
    </source>
</reference>
<feature type="transmembrane region" description="Helical" evidence="1">
    <location>
        <begin position="65"/>
        <end position="84"/>
    </location>
</feature>
<keyword evidence="1" id="KW-0472">Membrane</keyword>
<dbReference type="EMBL" id="DAAHCB010000026">
    <property type="protein sequence ID" value="HAB5512494.1"/>
    <property type="molecule type" value="Genomic_DNA"/>
</dbReference>
<gene>
    <name evidence="3" type="ORF">GB106_21725</name>
    <name evidence="4" type="ORF">GB221_21965</name>
</gene>
<dbReference type="NCBIfam" id="NF033631">
    <property type="entry name" value="SLATT_5"/>
    <property type="match status" value="1"/>
</dbReference>
<dbReference type="EMBL" id="DAAHEV010000025">
    <property type="protein sequence ID" value="HAB5825342.1"/>
    <property type="molecule type" value="Genomic_DNA"/>
</dbReference>
<keyword evidence="1" id="KW-1133">Transmembrane helix</keyword>
<evidence type="ECO:0000313" key="4">
    <source>
        <dbReference type="EMBL" id="HAB5825342.1"/>
    </source>
</evidence>
<evidence type="ECO:0000259" key="2">
    <source>
        <dbReference type="Pfam" id="PF18160"/>
    </source>
</evidence>
<feature type="transmembrane region" description="Helical" evidence="1">
    <location>
        <begin position="198"/>
        <end position="228"/>
    </location>
</feature>
<sequence>MLTARFLYHRIAMMDNISNLFKWIFSLNPVEAVVNDPTQKLLNSMRVTSKCRYNASIRLKRQSQLSFFSTTVLSLGLILIPLLQNADIHLHLPLKVLNMLQIFLAVSVLVYSVIIGTAHYEIRSKQLNECGDKIKDLIRKLRLGNNKEELSTYIQMYDSVSTESENHARVDFLLASLEMKTDYKYTGLLRFWLYLRSIFLYIFPWLIPLTLVLSEIIFICDMLGVTYISTPFLTGE</sequence>
<evidence type="ECO:0000256" key="1">
    <source>
        <dbReference type="SAM" id="Phobius"/>
    </source>
</evidence>
<feature type="domain" description="SMODS and SLOG-associating 2TM effector" evidence="2">
    <location>
        <begin position="37"/>
        <end position="212"/>
    </location>
</feature>
<protein>
    <submittedName>
        <fullName evidence="3">SLATT domain-containing protein</fullName>
    </submittedName>
</protein>
<proteinExistence type="predicted"/>
<evidence type="ECO:0000313" key="3">
    <source>
        <dbReference type="EMBL" id="HAB5512494.1"/>
    </source>
</evidence>
<accession>A0A6Y4C973</accession>
<name>A0A6Y4C973_SALTM</name>
<keyword evidence="1" id="KW-0812">Transmembrane</keyword>
<comment type="caution">
    <text evidence="3">The sequence shown here is derived from an EMBL/GenBank/DDBJ whole genome shotgun (WGS) entry which is preliminary data.</text>
</comment>
<dbReference type="InterPro" id="IPR041115">
    <property type="entry name" value="SLATT_5"/>
</dbReference>
<dbReference type="Pfam" id="PF18160">
    <property type="entry name" value="SLATT_5"/>
    <property type="match status" value="1"/>
</dbReference>